<gene>
    <name evidence="2" type="ORF">TJEJU_0043</name>
</gene>
<dbReference type="SUPFAM" id="SSF89392">
    <property type="entry name" value="Prokaryotic lipoproteins and lipoprotein localization factors"/>
    <property type="match status" value="1"/>
</dbReference>
<protein>
    <submittedName>
        <fullName evidence="2">Probable lipoprotein</fullName>
    </submittedName>
</protein>
<evidence type="ECO:0000256" key="1">
    <source>
        <dbReference type="ARBA" id="ARBA00022729"/>
    </source>
</evidence>
<proteinExistence type="predicted"/>
<dbReference type="OrthoDB" id="849114at2"/>
<dbReference type="InterPro" id="IPR025634">
    <property type="entry name" value="DUF4292"/>
</dbReference>
<keyword evidence="1" id="KW-0732">Signal</keyword>
<dbReference type="Pfam" id="PF14125">
    <property type="entry name" value="DUF4292"/>
    <property type="match status" value="1"/>
</dbReference>
<dbReference type="Proteomes" id="UP000215214">
    <property type="component" value="Chromosome TJEJU"/>
</dbReference>
<evidence type="ECO:0000313" key="3">
    <source>
        <dbReference type="Proteomes" id="UP000215214"/>
    </source>
</evidence>
<name>A0A238U3S0_9FLAO</name>
<keyword evidence="2" id="KW-0449">Lipoprotein</keyword>
<dbReference type="KEGG" id="tje:TJEJU_0043"/>
<dbReference type="EMBL" id="LT899436">
    <property type="protein sequence ID" value="SNR13853.1"/>
    <property type="molecule type" value="Genomic_DNA"/>
</dbReference>
<dbReference type="RefSeq" id="WP_095068728.1">
    <property type="nucleotide sequence ID" value="NZ_LT899436.1"/>
</dbReference>
<dbReference type="InterPro" id="IPR029046">
    <property type="entry name" value="LolA/LolB/LppX"/>
</dbReference>
<reference evidence="2 3" key="1">
    <citation type="submission" date="2017-07" db="EMBL/GenBank/DDBJ databases">
        <authorList>
            <person name="Sun Z.S."/>
            <person name="Albrecht U."/>
            <person name="Echele G."/>
            <person name="Lee C.C."/>
        </authorList>
    </citation>
    <scope>NUCLEOTIDE SEQUENCE [LARGE SCALE GENOMIC DNA]</scope>
    <source>
        <strain evidence="3">type strain: KCTC 22618</strain>
    </source>
</reference>
<organism evidence="2 3">
    <name type="scientific">Tenacibaculum jejuense</name>
    <dbReference type="NCBI Taxonomy" id="584609"/>
    <lineage>
        <taxon>Bacteria</taxon>
        <taxon>Pseudomonadati</taxon>
        <taxon>Bacteroidota</taxon>
        <taxon>Flavobacteriia</taxon>
        <taxon>Flavobacteriales</taxon>
        <taxon>Flavobacteriaceae</taxon>
        <taxon>Tenacibaculum</taxon>
    </lineage>
</organism>
<evidence type="ECO:0000313" key="2">
    <source>
        <dbReference type="EMBL" id="SNR13853.1"/>
    </source>
</evidence>
<dbReference type="AlphaFoldDB" id="A0A238U3S0"/>
<keyword evidence="3" id="KW-1185">Reference proteome</keyword>
<accession>A0A238U3S0</accession>
<dbReference type="PROSITE" id="PS51257">
    <property type="entry name" value="PROKAR_LIPOPROTEIN"/>
    <property type="match status" value="1"/>
</dbReference>
<dbReference type="Gene3D" id="2.50.20.10">
    <property type="entry name" value="Lipoprotein localisation LolA/LolB/LppX"/>
    <property type="match status" value="1"/>
</dbReference>
<sequence length="257" mass="30171">MKKVYLILTTLIIATLSSCKSTKETTSTATLKNLSARRVVKKHLASNFEGNTIDAKLKVRYKDKKEDIGFSVKMKIKKDEVIWLKGTKIITVFKAKITPEKVSFYSPYKKNYFEGDFSMLKELLGFDVNFEQLQNMLLGQAVLDITENKQKVDIVNRSYQLYPKKQPLLFDIFYQIHPDHYKLKKQYLVNQLKEQRLDIDYADYIKKDNLLFPKRTIITAKEKNKFTNINIEVRSINFNTNLEMPFRIPSGYKEIKL</sequence>